<protein>
    <submittedName>
        <fullName evidence="1">Putative F-box-like domain protein</fullName>
    </submittedName>
</protein>
<dbReference type="OrthoDB" id="2269034at2759"/>
<evidence type="ECO:0000313" key="2">
    <source>
        <dbReference type="Proteomes" id="UP000027456"/>
    </source>
</evidence>
<gene>
    <name evidence="1" type="ORF">V565_212690</name>
</gene>
<dbReference type="AlphaFoldDB" id="A0A074RHG3"/>
<dbReference type="Gene3D" id="1.20.1280.50">
    <property type="match status" value="1"/>
</dbReference>
<name>A0A074RHG3_9AGAM</name>
<comment type="caution">
    <text evidence="1">The sequence shown here is derived from an EMBL/GenBank/DDBJ whole genome shotgun (WGS) entry which is preliminary data.</text>
</comment>
<evidence type="ECO:0000313" key="1">
    <source>
        <dbReference type="EMBL" id="KEP46199.1"/>
    </source>
</evidence>
<reference evidence="1 2" key="1">
    <citation type="submission" date="2013-12" db="EMBL/GenBank/DDBJ databases">
        <authorList>
            <person name="Cubeta M."/>
            <person name="Pakala S."/>
            <person name="Fedorova N."/>
            <person name="Thomas E."/>
            <person name="Dean R."/>
            <person name="Jabaji S."/>
            <person name="Neate S."/>
            <person name="Toda T."/>
            <person name="Tavantzis S."/>
            <person name="Vilgalys R."/>
            <person name="Bharathan N."/>
            <person name="Pakala S."/>
            <person name="Losada L.S."/>
            <person name="Zafar N."/>
            <person name="Nierman W."/>
        </authorList>
    </citation>
    <scope>NUCLEOTIDE SEQUENCE [LARGE SCALE GENOMIC DNA]</scope>
    <source>
        <strain evidence="1 2">123E</strain>
    </source>
</reference>
<dbReference type="HOGENOM" id="CLU_025641_1_0_1"/>
<dbReference type="STRING" id="1423351.A0A074RHG3"/>
<organism evidence="1 2">
    <name type="scientific">Rhizoctonia solani 123E</name>
    <dbReference type="NCBI Taxonomy" id="1423351"/>
    <lineage>
        <taxon>Eukaryota</taxon>
        <taxon>Fungi</taxon>
        <taxon>Dikarya</taxon>
        <taxon>Basidiomycota</taxon>
        <taxon>Agaricomycotina</taxon>
        <taxon>Agaricomycetes</taxon>
        <taxon>Cantharellales</taxon>
        <taxon>Ceratobasidiaceae</taxon>
        <taxon>Rhizoctonia</taxon>
    </lineage>
</organism>
<feature type="non-terminal residue" evidence="1">
    <location>
        <position position="1"/>
    </location>
</feature>
<dbReference type="EMBL" id="AZST01001228">
    <property type="protein sequence ID" value="KEP46199.1"/>
    <property type="molecule type" value="Genomic_DNA"/>
</dbReference>
<accession>A0A074RHG3</accession>
<keyword evidence="2" id="KW-1185">Reference proteome</keyword>
<sequence>PRVPYLLLPKVITQFQMDMINELDVATQLLNDALDRYTKACSNIREHCQLGIRAEPFSPELTDRVLQELSLATSYETEIQYPKAVASWANNLTSATRGRSINSLPVEILVRIFTLVCTMRPCPRSTKYIHTPSFKQPTFIKNPVVLSHVCSHWRHIAINSGNLWSHIDLVPHQFHVKRLSMRANTYLARASQSLLEIHIEDPTSLITISPKTNKYSKLIEFLAAVAARTWSMTIIIQDKPHKGGLFYRILSVCLNNCVPGTLTQLSIAVPSDSADPNLTGEGGLWMELPEATAEALWLPVTVLRLKNFFPYLSSNMFHGLEELYLVSDSRTIAISELDLVLVLTSNPKLRVFQISFDIVDYSDNDTPVAPIHLDYLERLLLKSHKPQLDIFLRLIAPGSRPLSLSIRDSWSSSRESPPAFGPSSEIGSFFARSNVTQLVANGFSSYSRLEELLSMAPSVRILALVGCRCSHVEGGDISSPTTLDELYITVSTRFGSFAWSCLEQMVQKYSVCKLTLWWYDFRFGGYGSRGLGNVPDNLYTVCPRVTVLSDKDPDPIQKLEWA</sequence>
<proteinExistence type="predicted"/>
<dbReference type="Proteomes" id="UP000027456">
    <property type="component" value="Unassembled WGS sequence"/>
</dbReference>